<protein>
    <submittedName>
        <fullName evidence="1">Uncharacterized protein</fullName>
    </submittedName>
</protein>
<organism evidence="1">
    <name type="scientific">Siphoviridae sp. ctNLX12</name>
    <dbReference type="NCBI Taxonomy" id="2825469"/>
    <lineage>
        <taxon>Viruses</taxon>
        <taxon>Duplodnaviria</taxon>
        <taxon>Heunggongvirae</taxon>
        <taxon>Uroviricota</taxon>
        <taxon>Caudoviricetes</taxon>
    </lineage>
</organism>
<accession>A0A8S5UDM5</accession>
<reference evidence="1" key="1">
    <citation type="journal article" date="2021" name="Proc. Natl. Acad. Sci. U.S.A.">
        <title>A Catalog of Tens of Thousands of Viruses from Human Metagenomes Reveals Hidden Associations with Chronic Diseases.</title>
        <authorList>
            <person name="Tisza M.J."/>
            <person name="Buck C.B."/>
        </authorList>
    </citation>
    <scope>NUCLEOTIDE SEQUENCE</scope>
    <source>
        <strain evidence="1">CtNLX12</strain>
    </source>
</reference>
<proteinExistence type="predicted"/>
<sequence>MSRVGTSNNVTQPDARCMSCKRWKSASKGFWGRDGHCSLPYCEKDMRNKGKRGRVHG</sequence>
<name>A0A8S5UDM5_9CAUD</name>
<dbReference type="EMBL" id="BK016068">
    <property type="protein sequence ID" value="DAF92569.1"/>
    <property type="molecule type" value="Genomic_DNA"/>
</dbReference>
<evidence type="ECO:0000313" key="1">
    <source>
        <dbReference type="EMBL" id="DAF92569.1"/>
    </source>
</evidence>